<dbReference type="Gene3D" id="1.10.390.10">
    <property type="entry name" value="Neutral Protease Domain 2"/>
    <property type="match status" value="1"/>
</dbReference>
<keyword evidence="8" id="KW-0479">Metal-binding</keyword>
<dbReference type="SUPFAM" id="SSF48371">
    <property type="entry name" value="ARM repeat"/>
    <property type="match status" value="1"/>
</dbReference>
<evidence type="ECO:0000256" key="9">
    <source>
        <dbReference type="ARBA" id="ARBA00022801"/>
    </source>
</evidence>
<evidence type="ECO:0000256" key="3">
    <source>
        <dbReference type="ARBA" id="ARBA00010136"/>
    </source>
</evidence>
<feature type="domain" description="Peptidase M1 membrane alanine aminopeptidase" evidence="13">
    <location>
        <begin position="320"/>
        <end position="526"/>
    </location>
</feature>
<dbReference type="Pfam" id="PF01433">
    <property type="entry name" value="Peptidase_M1"/>
    <property type="match status" value="1"/>
</dbReference>
<evidence type="ECO:0000256" key="8">
    <source>
        <dbReference type="ARBA" id="ARBA00022723"/>
    </source>
</evidence>
<evidence type="ECO:0000256" key="5">
    <source>
        <dbReference type="ARBA" id="ARBA00015611"/>
    </source>
</evidence>
<feature type="domain" description="Aminopeptidase N-like N-terminal" evidence="14">
    <location>
        <begin position="93"/>
        <end position="280"/>
    </location>
</feature>
<gene>
    <name evidence="15" type="ORF">CLV84_0535</name>
</gene>
<dbReference type="GO" id="GO:0005737">
    <property type="term" value="C:cytoplasm"/>
    <property type="evidence" value="ECO:0007669"/>
    <property type="project" value="TreeGrafter"/>
</dbReference>
<dbReference type="SUPFAM" id="SSF63737">
    <property type="entry name" value="Leukotriene A4 hydrolase N-terminal domain"/>
    <property type="match status" value="1"/>
</dbReference>
<dbReference type="SUPFAM" id="SSF55486">
    <property type="entry name" value="Metalloproteases ('zincins'), catalytic domain"/>
    <property type="match status" value="1"/>
</dbReference>
<feature type="chain" id="PRO_5015779070" description="Aminopeptidase N" evidence="12">
    <location>
        <begin position="27"/>
        <end position="891"/>
    </location>
</feature>
<keyword evidence="16" id="KW-1185">Reference proteome</keyword>
<comment type="catalytic activity">
    <reaction evidence="1">
        <text>Release of an N-terminal amino acid, Xaa-|-Yaa- from a peptide, amide or arylamide. Xaa is preferably Ala, but may be most amino acids including Pro (slow action). When a terminal hydrophobic residue is followed by a prolyl residue, the two may be released as an intact Xaa-Pro dipeptide.</text>
        <dbReference type="EC" id="3.4.11.2"/>
    </reaction>
</comment>
<dbReference type="PROSITE" id="PS51257">
    <property type="entry name" value="PROKAR_LIPOPROTEIN"/>
    <property type="match status" value="1"/>
</dbReference>
<protein>
    <recommendedName>
        <fullName evidence="5">Aminopeptidase N</fullName>
        <ecNumber evidence="4">3.4.11.2</ecNumber>
    </recommendedName>
</protein>
<evidence type="ECO:0000313" key="15">
    <source>
        <dbReference type="EMBL" id="PPK87590.1"/>
    </source>
</evidence>
<keyword evidence="9" id="KW-0378">Hydrolase</keyword>
<dbReference type="InterPro" id="IPR014782">
    <property type="entry name" value="Peptidase_M1_dom"/>
</dbReference>
<dbReference type="InterPro" id="IPR011989">
    <property type="entry name" value="ARM-like"/>
</dbReference>
<comment type="similarity">
    <text evidence="3">Belongs to the peptidase M1 family.</text>
</comment>
<evidence type="ECO:0000256" key="4">
    <source>
        <dbReference type="ARBA" id="ARBA00012564"/>
    </source>
</evidence>
<evidence type="ECO:0000256" key="10">
    <source>
        <dbReference type="ARBA" id="ARBA00022833"/>
    </source>
</evidence>
<dbReference type="GO" id="GO:0043171">
    <property type="term" value="P:peptide catabolic process"/>
    <property type="evidence" value="ECO:0007669"/>
    <property type="project" value="TreeGrafter"/>
</dbReference>
<keyword evidence="10" id="KW-0862">Zinc</keyword>
<dbReference type="InterPro" id="IPR027268">
    <property type="entry name" value="Peptidase_M4/M1_CTD_sf"/>
</dbReference>
<evidence type="ECO:0000256" key="11">
    <source>
        <dbReference type="ARBA" id="ARBA00023049"/>
    </source>
</evidence>
<organism evidence="15 16">
    <name type="scientific">Neolewinella xylanilytica</name>
    <dbReference type="NCBI Taxonomy" id="1514080"/>
    <lineage>
        <taxon>Bacteria</taxon>
        <taxon>Pseudomonadati</taxon>
        <taxon>Bacteroidota</taxon>
        <taxon>Saprospiria</taxon>
        <taxon>Saprospirales</taxon>
        <taxon>Lewinellaceae</taxon>
        <taxon>Neolewinella</taxon>
    </lineage>
</organism>
<evidence type="ECO:0000313" key="16">
    <source>
        <dbReference type="Proteomes" id="UP000237662"/>
    </source>
</evidence>
<dbReference type="PRINTS" id="PR00756">
    <property type="entry name" value="ALADIPTASE"/>
</dbReference>
<evidence type="ECO:0000256" key="6">
    <source>
        <dbReference type="ARBA" id="ARBA00022438"/>
    </source>
</evidence>
<evidence type="ECO:0000259" key="14">
    <source>
        <dbReference type="Pfam" id="PF17900"/>
    </source>
</evidence>
<dbReference type="InterPro" id="IPR016024">
    <property type="entry name" value="ARM-type_fold"/>
</dbReference>
<evidence type="ECO:0000256" key="1">
    <source>
        <dbReference type="ARBA" id="ARBA00000098"/>
    </source>
</evidence>
<dbReference type="PANTHER" id="PTHR11533">
    <property type="entry name" value="PROTEASE M1 ZINC METALLOPROTEASE"/>
    <property type="match status" value="1"/>
</dbReference>
<keyword evidence="6 15" id="KW-0031">Aminopeptidase</keyword>
<dbReference type="GO" id="GO:0005615">
    <property type="term" value="C:extracellular space"/>
    <property type="evidence" value="ECO:0007669"/>
    <property type="project" value="TreeGrafter"/>
</dbReference>
<dbReference type="GO" id="GO:0006508">
    <property type="term" value="P:proteolysis"/>
    <property type="evidence" value="ECO:0007669"/>
    <property type="project" value="UniProtKB-KW"/>
</dbReference>
<comment type="caution">
    <text evidence="15">The sequence shown here is derived from an EMBL/GenBank/DDBJ whole genome shotgun (WGS) entry which is preliminary data.</text>
</comment>
<keyword evidence="7" id="KW-0645">Protease</keyword>
<dbReference type="OrthoDB" id="100605at2"/>
<dbReference type="GO" id="GO:0016020">
    <property type="term" value="C:membrane"/>
    <property type="evidence" value="ECO:0007669"/>
    <property type="project" value="TreeGrafter"/>
</dbReference>
<name>A0A2S6I7W1_9BACT</name>
<dbReference type="Gene3D" id="1.25.10.10">
    <property type="entry name" value="Leucine-rich Repeat Variant"/>
    <property type="match status" value="1"/>
</dbReference>
<dbReference type="InterPro" id="IPR045357">
    <property type="entry name" value="Aminopeptidase_N-like_N"/>
</dbReference>
<sequence length="891" mass="99837">MQRLTLTGLLATLLLAISCNTTRQTAATTPPPPPAEDTAIVETEMRNLDTMTVSPATNGVITEEEMAGTAAEEIPNTLPPRAIAFERVHDLLHTKLEVSFDWEEEQVIGKATLRLKPIFRPSNELTLDAKNLNFNAITMEDGTELEYTYDDAREHVTITLDKAYTRGQEYTVVFDYTATPAETGTAGGAITSDKGLFFINPRGEEGDKPRQIWTQGETENNSRWFPTIDKPNERTTQELYVTVDDQYETLSNGTLVSSEPAGDGKRTDYWKMDLPHAPYLFALVVGDFEIVEDEEWNGIPINYYMEPEFADHATSIFPYTREMLTFFSELTGVEYPWPKYSQVAVRDYVSGAMENTTAVIFGEFMNGTDRDLIDVDVNEKIVAHEMFHHWFGDLVTCESWSNLTLNEGFANYSEYLWMEKKHGKDAADYHQMEEWQGYFGSVQNSPPHELIWYDYDDKEQMFDAHSYNKGGAVLHMLRHYVGDEAFFASLQYYLNRHEYSAVEVDELRMAFEDTTGEDLSWFFDQWYLSAGHPQLRITSDYADGNVSLRVEQLQDTDNNVPAVFRIPVDVDVYTNGTAERHRILIDMRDQTFTLPAGLEPEVVVFDPQHQLLAETDFQKTPEELAAQYRYAPALLDRYVAVGQLAGMSSEPELKDEILTAALQDSFYAIRGVALQSLEEPSEAQLAIVREIARNDDRSQVRATALGLLTQIEDGELAPIATEALEAEAYSVVAAGLQALVAADPEGASEAAGALEEIDNQDISAALAGIYSESGDLSKLPYIESRLETSDNYQAIDLYTAYQTLLAKGQAAEQTAGVARLKEIALNQSQSPWRRLAATKAISDLRNTLSEGVEELGDTGDLNKLIMEMGTSLEAIKAAETNADLKNIYQQF</sequence>
<evidence type="ECO:0000256" key="2">
    <source>
        <dbReference type="ARBA" id="ARBA00001947"/>
    </source>
</evidence>
<comment type="cofactor">
    <cofactor evidence="2">
        <name>Zn(2+)</name>
        <dbReference type="ChEBI" id="CHEBI:29105"/>
    </cofactor>
</comment>
<evidence type="ECO:0000256" key="7">
    <source>
        <dbReference type="ARBA" id="ARBA00022670"/>
    </source>
</evidence>
<keyword evidence="12" id="KW-0732">Signal</keyword>
<keyword evidence="11" id="KW-0482">Metalloprotease</keyword>
<dbReference type="EMBL" id="PTJC01000005">
    <property type="protein sequence ID" value="PPK87590.1"/>
    <property type="molecule type" value="Genomic_DNA"/>
</dbReference>
<dbReference type="InterPro" id="IPR050344">
    <property type="entry name" value="Peptidase_M1_aminopeptidases"/>
</dbReference>
<dbReference type="CDD" id="cd09603">
    <property type="entry name" value="M1_APN_like"/>
    <property type="match status" value="1"/>
</dbReference>
<dbReference type="Gene3D" id="2.60.40.1730">
    <property type="entry name" value="tricorn interacting facor f3 domain"/>
    <property type="match status" value="1"/>
</dbReference>
<evidence type="ECO:0000256" key="12">
    <source>
        <dbReference type="SAM" id="SignalP"/>
    </source>
</evidence>
<evidence type="ECO:0000259" key="13">
    <source>
        <dbReference type="Pfam" id="PF01433"/>
    </source>
</evidence>
<reference evidence="15 16" key="1">
    <citation type="submission" date="2018-02" db="EMBL/GenBank/DDBJ databases">
        <title>Genomic Encyclopedia of Archaeal and Bacterial Type Strains, Phase II (KMG-II): from individual species to whole genera.</title>
        <authorList>
            <person name="Goeker M."/>
        </authorList>
    </citation>
    <scope>NUCLEOTIDE SEQUENCE [LARGE SCALE GENOMIC DNA]</scope>
    <source>
        <strain evidence="15 16">DSM 29526</strain>
    </source>
</reference>
<dbReference type="GO" id="GO:0016285">
    <property type="term" value="F:alanyl aminopeptidase activity"/>
    <property type="evidence" value="ECO:0007669"/>
    <property type="project" value="UniProtKB-EC"/>
</dbReference>
<accession>A0A2S6I7W1</accession>
<dbReference type="RefSeq" id="WP_104418185.1">
    <property type="nucleotide sequence ID" value="NZ_PTJC01000005.1"/>
</dbReference>
<dbReference type="GO" id="GO:0070006">
    <property type="term" value="F:metalloaminopeptidase activity"/>
    <property type="evidence" value="ECO:0007669"/>
    <property type="project" value="TreeGrafter"/>
</dbReference>
<proteinExistence type="inferred from homology"/>
<dbReference type="AlphaFoldDB" id="A0A2S6I7W1"/>
<feature type="signal peptide" evidence="12">
    <location>
        <begin position="1"/>
        <end position="26"/>
    </location>
</feature>
<dbReference type="GO" id="GO:0008270">
    <property type="term" value="F:zinc ion binding"/>
    <property type="evidence" value="ECO:0007669"/>
    <property type="project" value="InterPro"/>
</dbReference>
<dbReference type="PANTHER" id="PTHR11533:SF174">
    <property type="entry name" value="PUROMYCIN-SENSITIVE AMINOPEPTIDASE-RELATED"/>
    <property type="match status" value="1"/>
</dbReference>
<dbReference type="EC" id="3.4.11.2" evidence="4"/>
<dbReference type="InterPro" id="IPR042097">
    <property type="entry name" value="Aminopeptidase_N-like_N_sf"/>
</dbReference>
<dbReference type="Pfam" id="PF17900">
    <property type="entry name" value="Peptidase_M1_N"/>
    <property type="match status" value="1"/>
</dbReference>
<dbReference type="InterPro" id="IPR001930">
    <property type="entry name" value="Peptidase_M1"/>
</dbReference>
<dbReference type="Proteomes" id="UP000237662">
    <property type="component" value="Unassembled WGS sequence"/>
</dbReference>
<dbReference type="GO" id="GO:0042277">
    <property type="term" value="F:peptide binding"/>
    <property type="evidence" value="ECO:0007669"/>
    <property type="project" value="TreeGrafter"/>
</dbReference>